<accession>A0A1F5P804</accession>
<dbReference type="STRING" id="1817832.A3J48_01115"/>
<dbReference type="Proteomes" id="UP000176786">
    <property type="component" value="Unassembled WGS sequence"/>
</dbReference>
<organism evidence="1 2">
    <name type="scientific">Candidatus Doudnabacteria bacterium RIFCSPHIGHO2_02_FULL_46_11</name>
    <dbReference type="NCBI Taxonomy" id="1817832"/>
    <lineage>
        <taxon>Bacteria</taxon>
        <taxon>Candidatus Doudnaibacteriota</taxon>
    </lineage>
</organism>
<protein>
    <submittedName>
        <fullName evidence="1">Uncharacterized protein</fullName>
    </submittedName>
</protein>
<name>A0A1F5P804_9BACT</name>
<gene>
    <name evidence="1" type="ORF">A3J48_01115</name>
</gene>
<evidence type="ECO:0000313" key="1">
    <source>
        <dbReference type="EMBL" id="OGE85985.1"/>
    </source>
</evidence>
<evidence type="ECO:0000313" key="2">
    <source>
        <dbReference type="Proteomes" id="UP000176786"/>
    </source>
</evidence>
<proteinExistence type="predicted"/>
<dbReference type="EMBL" id="MFES01000018">
    <property type="protein sequence ID" value="OGE85985.1"/>
    <property type="molecule type" value="Genomic_DNA"/>
</dbReference>
<dbReference type="AlphaFoldDB" id="A0A1F5P804"/>
<comment type="caution">
    <text evidence="1">The sequence shown here is derived from an EMBL/GenBank/DDBJ whole genome shotgun (WGS) entry which is preliminary data.</text>
</comment>
<reference evidence="1 2" key="1">
    <citation type="journal article" date="2016" name="Nat. Commun.">
        <title>Thousands of microbial genomes shed light on interconnected biogeochemical processes in an aquifer system.</title>
        <authorList>
            <person name="Anantharaman K."/>
            <person name="Brown C.T."/>
            <person name="Hug L.A."/>
            <person name="Sharon I."/>
            <person name="Castelle C.J."/>
            <person name="Probst A.J."/>
            <person name="Thomas B.C."/>
            <person name="Singh A."/>
            <person name="Wilkins M.J."/>
            <person name="Karaoz U."/>
            <person name="Brodie E.L."/>
            <person name="Williams K.H."/>
            <person name="Hubbard S.S."/>
            <person name="Banfield J.F."/>
        </authorList>
    </citation>
    <scope>NUCLEOTIDE SEQUENCE [LARGE SCALE GENOMIC DNA]</scope>
</reference>
<sequence length="530" mass="58210">MKTFNDNLADDLEIAKFNNYLVFSLDLARDFSGSLQFEKSDYRGYEVFRTGQNQAEIYYLRFGKKLIASTEQQAIKDLIDRREALRPLSFLRGANSDGLVASLSENSEFEKLFASLDDASLKIYSKNSLPREFQDFLKDNLPVFLVQAEGLFQTQKQDIPLALALNGSGALSLRLTQSNQTSTGASLSLASLLPALPGYVPDFYLETDKLSSLIVGAAEKADGLDHPQLKYLLNIRARVLSEVDADFLDSNFGRAALMSVINDEGQLSFIIAAKYNNEHSARGFANLLAASLAGASSDPYYFLAGDYLLFGSHKSNLLEVKNKFGDAEATLDQHLKLENISPTLFVFLKSEGLVRALRNIADESGATIQPGITVLAEILPTLTVSSYLKDGLSIFDWKLGVNEVSLVKKEEARKLLVNIGNSFGAAGRSVAGVRDTNRRADILILQNAIIEFSSGSSRAPAALSELVPAFLNNIPLDPVTGREYRYSNLKFDKTFFMEFNLESDSTYGAPGVYCLTAKGVALRGNVCFEE</sequence>